<feature type="compositionally biased region" description="Basic and acidic residues" evidence="2">
    <location>
        <begin position="77"/>
        <end position="90"/>
    </location>
</feature>
<reference evidence="5" key="2">
    <citation type="submission" date="2025-08" db="UniProtKB">
        <authorList>
            <consortium name="RefSeq"/>
        </authorList>
    </citation>
    <scope>IDENTIFICATION</scope>
    <source>
        <tissue evidence="5">Leaves</tissue>
    </source>
</reference>
<keyword evidence="1" id="KW-0862">Zinc</keyword>
<evidence type="ECO:0000313" key="4">
    <source>
        <dbReference type="Proteomes" id="UP001652660"/>
    </source>
</evidence>
<dbReference type="InterPro" id="IPR005162">
    <property type="entry name" value="Retrotrans_gag_dom"/>
</dbReference>
<dbReference type="InterPro" id="IPR021109">
    <property type="entry name" value="Peptidase_aspartic_dom_sf"/>
</dbReference>
<dbReference type="RefSeq" id="XP_027088741.2">
    <property type="nucleotide sequence ID" value="XM_027232940.2"/>
</dbReference>
<feature type="compositionally biased region" description="Polar residues" evidence="2">
    <location>
        <begin position="269"/>
        <end position="278"/>
    </location>
</feature>
<keyword evidence="1" id="KW-0863">Zinc-finger</keyword>
<dbReference type="InterPro" id="IPR036875">
    <property type="entry name" value="Znf_CCHC_sf"/>
</dbReference>
<dbReference type="GO" id="GO:0008270">
    <property type="term" value="F:zinc ion binding"/>
    <property type="evidence" value="ECO:0007669"/>
    <property type="project" value="UniProtKB-KW"/>
</dbReference>
<feature type="region of interest" description="Disordered" evidence="2">
    <location>
        <begin position="267"/>
        <end position="310"/>
    </location>
</feature>
<protein>
    <recommendedName>
        <fullName evidence="3">CCHC-type domain-containing protein</fullName>
    </recommendedName>
</protein>
<dbReference type="SMART" id="SM00343">
    <property type="entry name" value="ZnF_C2HC"/>
    <property type="match status" value="1"/>
</dbReference>
<evidence type="ECO:0000256" key="1">
    <source>
        <dbReference type="PROSITE-ProRule" id="PRU00047"/>
    </source>
</evidence>
<feature type="region of interest" description="Disordered" evidence="2">
    <location>
        <begin position="43"/>
        <end position="90"/>
    </location>
</feature>
<dbReference type="GO" id="GO:0003676">
    <property type="term" value="F:nucleic acid binding"/>
    <property type="evidence" value="ECO:0007669"/>
    <property type="project" value="InterPro"/>
</dbReference>
<gene>
    <name evidence="5" type="primary">LOC113710095</name>
</gene>
<evidence type="ECO:0000256" key="2">
    <source>
        <dbReference type="SAM" id="MobiDB-lite"/>
    </source>
</evidence>
<proteinExistence type="predicted"/>
<reference evidence="4" key="1">
    <citation type="journal article" date="2025" name="Foods">
        <title>Unveiling the Microbial Signatures of Arabica Coffee Cherries: Insights into Ripeness Specific Diversity, Functional Traits, and Implications for Quality and Safety.</title>
        <authorList>
            <consortium name="RefSeq"/>
            <person name="Tenea G.N."/>
            <person name="Cifuentes V."/>
            <person name="Reyes P."/>
            <person name="Cevallos-Vallejos M."/>
        </authorList>
    </citation>
    <scope>NUCLEOTIDE SEQUENCE [LARGE SCALE GENOMIC DNA]</scope>
</reference>
<dbReference type="PANTHER" id="PTHR35046">
    <property type="entry name" value="ZINC KNUCKLE (CCHC-TYPE) FAMILY PROTEIN"/>
    <property type="match status" value="1"/>
</dbReference>
<dbReference type="Gene3D" id="4.10.60.10">
    <property type="entry name" value="Zinc finger, CCHC-type"/>
    <property type="match status" value="1"/>
</dbReference>
<dbReference type="Pfam" id="PF00098">
    <property type="entry name" value="zf-CCHC"/>
    <property type="match status" value="1"/>
</dbReference>
<dbReference type="PROSITE" id="PS50158">
    <property type="entry name" value="ZF_CCHC"/>
    <property type="match status" value="1"/>
</dbReference>
<dbReference type="GeneID" id="113710095"/>
<name>A0A6P6UEY1_COFAR</name>
<dbReference type="CDD" id="cd00303">
    <property type="entry name" value="retropepsin_like"/>
    <property type="match status" value="1"/>
</dbReference>
<feature type="compositionally biased region" description="Basic and acidic residues" evidence="2">
    <location>
        <begin position="57"/>
        <end position="70"/>
    </location>
</feature>
<dbReference type="SUPFAM" id="SSF57756">
    <property type="entry name" value="Retrovirus zinc finger-like domains"/>
    <property type="match status" value="1"/>
</dbReference>
<dbReference type="AlphaFoldDB" id="A0A6P6UEY1"/>
<dbReference type="Pfam" id="PF03732">
    <property type="entry name" value="Retrotrans_gag"/>
    <property type="match status" value="1"/>
</dbReference>
<dbReference type="Proteomes" id="UP001652660">
    <property type="component" value="Chromosome 9e"/>
</dbReference>
<dbReference type="PANTHER" id="PTHR35046:SF9">
    <property type="entry name" value="RNA-DIRECTED DNA POLYMERASE"/>
    <property type="match status" value="1"/>
</dbReference>
<accession>A0A6P6UEY1</accession>
<sequence>MSNEGESTSAFDFSRLAESLKGELGRLMDQKFEAMNERLGRLEEFQSSSRRSHQNPRSRDRPALELHDSNSECEFDYEPRKPRRDTGPVEDEIKGIKLKIPSFQGKSDPEAYLDWERRIELIFDCNHYTESQKVKLAALEFTDYASIWWDQLRIKQRREEEPIIRTWEELKRIMRKRFIPAYYHRDLHHKLQTLTQGSLTVEDYFKEMEMAMLRADVREDIEATVARFLRGLHAEIADVVELQHYLDMDELLDKAVKVERRLKRRGIPHQSSSVQSGNWRPPPYKGELTHTSEQKSARASGVSNGAWVAGSSSSKPIQRAEFKADLGASKPRNRDTKCFKCQGFGHIASQCPNRRAMLMLPSGEVLTDEEDEYEGMPPLVEEEEIIAPDQPVGLGLVTRLALSAQRTNEEEQRTNIFYTRCLVNGKVCSLIIDGGSCTNVASALFVKKLHLPVQDHPTPYKLQWFSDCGEVRVSKQVSVKFNIGRYEDELVCDVVPMQAAHLILGRPRQFDREVTYEGHSNKYSFMHKGTRVILVPLLPTQVREDQNVLQREWELDRLEGCTWSDILPLAVCNTRNHRTTS</sequence>
<keyword evidence="1" id="KW-0479">Metal-binding</keyword>
<evidence type="ECO:0000259" key="3">
    <source>
        <dbReference type="PROSITE" id="PS50158"/>
    </source>
</evidence>
<dbReference type="Gene3D" id="2.40.70.10">
    <property type="entry name" value="Acid Proteases"/>
    <property type="match status" value="1"/>
</dbReference>
<keyword evidence="4" id="KW-1185">Reference proteome</keyword>
<dbReference type="InterPro" id="IPR001878">
    <property type="entry name" value="Znf_CCHC"/>
</dbReference>
<organism evidence="4 5">
    <name type="scientific">Coffea arabica</name>
    <name type="common">Arabian coffee</name>
    <dbReference type="NCBI Taxonomy" id="13443"/>
    <lineage>
        <taxon>Eukaryota</taxon>
        <taxon>Viridiplantae</taxon>
        <taxon>Streptophyta</taxon>
        <taxon>Embryophyta</taxon>
        <taxon>Tracheophyta</taxon>
        <taxon>Spermatophyta</taxon>
        <taxon>Magnoliopsida</taxon>
        <taxon>eudicotyledons</taxon>
        <taxon>Gunneridae</taxon>
        <taxon>Pentapetalae</taxon>
        <taxon>asterids</taxon>
        <taxon>lamiids</taxon>
        <taxon>Gentianales</taxon>
        <taxon>Rubiaceae</taxon>
        <taxon>Ixoroideae</taxon>
        <taxon>Gardenieae complex</taxon>
        <taxon>Bertiereae - Coffeeae clade</taxon>
        <taxon>Coffeeae</taxon>
        <taxon>Coffea</taxon>
    </lineage>
</organism>
<feature type="compositionally biased region" description="Basic and acidic residues" evidence="2">
    <location>
        <begin position="287"/>
        <end position="296"/>
    </location>
</feature>
<feature type="domain" description="CCHC-type" evidence="3">
    <location>
        <begin position="337"/>
        <end position="353"/>
    </location>
</feature>
<evidence type="ECO:0000313" key="5">
    <source>
        <dbReference type="RefSeq" id="XP_027088741.2"/>
    </source>
</evidence>